<name>A0A2I0HN50_PUNGR</name>
<organism evidence="2 3">
    <name type="scientific">Punica granatum</name>
    <name type="common">Pomegranate</name>
    <dbReference type="NCBI Taxonomy" id="22663"/>
    <lineage>
        <taxon>Eukaryota</taxon>
        <taxon>Viridiplantae</taxon>
        <taxon>Streptophyta</taxon>
        <taxon>Embryophyta</taxon>
        <taxon>Tracheophyta</taxon>
        <taxon>Spermatophyta</taxon>
        <taxon>Magnoliopsida</taxon>
        <taxon>eudicotyledons</taxon>
        <taxon>Gunneridae</taxon>
        <taxon>Pentapetalae</taxon>
        <taxon>rosids</taxon>
        <taxon>malvids</taxon>
        <taxon>Myrtales</taxon>
        <taxon>Lythraceae</taxon>
        <taxon>Punica</taxon>
    </lineage>
</organism>
<evidence type="ECO:0000313" key="3">
    <source>
        <dbReference type="Proteomes" id="UP000233551"/>
    </source>
</evidence>
<evidence type="ECO:0000259" key="1">
    <source>
        <dbReference type="PROSITE" id="PS50878"/>
    </source>
</evidence>
<protein>
    <recommendedName>
        <fullName evidence="1">Reverse transcriptase domain-containing protein</fullName>
    </recommendedName>
</protein>
<gene>
    <name evidence="2" type="ORF">CRG98_046903</name>
</gene>
<comment type="caution">
    <text evidence="2">The sequence shown here is derived from an EMBL/GenBank/DDBJ whole genome shotgun (WGS) entry which is preliminary data.</text>
</comment>
<dbReference type="STRING" id="22663.A0A2I0HN50"/>
<reference evidence="2 3" key="1">
    <citation type="submission" date="2017-11" db="EMBL/GenBank/DDBJ databases">
        <title>De-novo sequencing of pomegranate (Punica granatum L.) genome.</title>
        <authorList>
            <person name="Akparov Z."/>
            <person name="Amiraslanov A."/>
            <person name="Hajiyeva S."/>
            <person name="Abbasov M."/>
            <person name="Kaur K."/>
            <person name="Hamwieh A."/>
            <person name="Solovyev V."/>
            <person name="Salamov A."/>
            <person name="Braich B."/>
            <person name="Kosarev P."/>
            <person name="Mahmoud A."/>
            <person name="Hajiyev E."/>
            <person name="Babayeva S."/>
            <person name="Izzatullayeva V."/>
            <person name="Mammadov A."/>
            <person name="Mammadov A."/>
            <person name="Sharifova S."/>
            <person name="Ojaghi J."/>
            <person name="Eynullazada K."/>
            <person name="Bayramov B."/>
            <person name="Abdulazimova A."/>
            <person name="Shahmuradov I."/>
        </authorList>
    </citation>
    <scope>NUCLEOTIDE SEQUENCE [LARGE SCALE GENOMIC DNA]</scope>
    <source>
        <strain evidence="3">cv. AG2017</strain>
        <tissue evidence="2">Leaf</tissue>
    </source>
</reference>
<feature type="domain" description="Reverse transcriptase" evidence="1">
    <location>
        <begin position="1"/>
        <end position="145"/>
    </location>
</feature>
<dbReference type="PROSITE" id="PS50878">
    <property type="entry name" value="RT_POL"/>
    <property type="match status" value="1"/>
</dbReference>
<keyword evidence="3" id="KW-1185">Reference proteome</keyword>
<evidence type="ECO:0000313" key="2">
    <source>
        <dbReference type="EMBL" id="PKI32706.1"/>
    </source>
</evidence>
<sequence>MSVLINGSPHGYFSPKRGLRQGDPIFPYLFIISMEILSRLLYKAEAQGAIRGIQISRCAPKISHLMFADDLFILSRETLTDTNNIKGFRRAEDSNRAILSKTAWALTSNSNSVASRVMKTKYGNFIAPLQFSAASTLSIWKGLNWCRNTLQTGHIADLSDCLRHIKRAFVEFSTYQAPQPHFDSDPGFGQSKKEAICLSDEWKYIHTDAAWTTESASLAGTRKKPNMPISHSWSPKQRRLLPCKLKPKQSCWQSHWPLTMDGARFGLGLMLYC</sequence>
<accession>A0A2I0HN50</accession>
<dbReference type="PANTHER" id="PTHR46890">
    <property type="entry name" value="NON-LTR RETROLELEMENT REVERSE TRANSCRIPTASE-LIKE PROTEIN-RELATED"/>
    <property type="match status" value="1"/>
</dbReference>
<dbReference type="EMBL" id="PGOL01007424">
    <property type="protein sequence ID" value="PKI32706.1"/>
    <property type="molecule type" value="Genomic_DNA"/>
</dbReference>
<dbReference type="Proteomes" id="UP000233551">
    <property type="component" value="Unassembled WGS sequence"/>
</dbReference>
<dbReference type="InterPro" id="IPR000477">
    <property type="entry name" value="RT_dom"/>
</dbReference>
<dbReference type="InterPro" id="IPR052343">
    <property type="entry name" value="Retrotransposon-Effector_Assoc"/>
</dbReference>
<dbReference type="PANTHER" id="PTHR46890:SF48">
    <property type="entry name" value="RNA-DIRECTED DNA POLYMERASE"/>
    <property type="match status" value="1"/>
</dbReference>
<proteinExistence type="predicted"/>
<dbReference type="AlphaFoldDB" id="A0A2I0HN50"/>